<dbReference type="AlphaFoldDB" id="A0A177KMJ5"/>
<feature type="domain" description="SLH" evidence="3">
    <location>
        <begin position="21"/>
        <end position="84"/>
    </location>
</feature>
<dbReference type="EMBL" id="LQWZ01000033">
    <property type="protein sequence ID" value="OAH54593.1"/>
    <property type="molecule type" value="Genomic_DNA"/>
</dbReference>
<evidence type="ECO:0000259" key="3">
    <source>
        <dbReference type="PROSITE" id="PS51272"/>
    </source>
</evidence>
<dbReference type="PROSITE" id="PS51272">
    <property type="entry name" value="SLH"/>
    <property type="match status" value="2"/>
</dbReference>
<evidence type="ECO:0000313" key="4">
    <source>
        <dbReference type="EMBL" id="OAH54593.1"/>
    </source>
</evidence>
<dbReference type="PANTHER" id="PTHR43308:SF5">
    <property type="entry name" value="S-LAYER PROTEIN _ PEPTIDOGLYCAN ENDO-BETA-N-ACETYLGLUCOSAMINIDASE"/>
    <property type="match status" value="1"/>
</dbReference>
<protein>
    <recommendedName>
        <fullName evidence="3">SLH domain-containing protein</fullName>
    </recommendedName>
</protein>
<feature type="chain" id="PRO_5008066211" description="SLH domain-containing protein" evidence="2">
    <location>
        <begin position="24"/>
        <end position="762"/>
    </location>
</feature>
<dbReference type="PANTHER" id="PTHR43308">
    <property type="entry name" value="OUTER MEMBRANE PROTEIN ALPHA-RELATED"/>
    <property type="match status" value="1"/>
</dbReference>
<keyword evidence="1 2" id="KW-0732">Signal</keyword>
<sequence length="762" mass="84630">MRKIGGSLVVFLLVFTFTLQVSAQTFSDVSNHWAKSEIESLTDEGVILGYEDGTFRPYEQVTRGQFLAYLVRALDLPAGTSAFPDVPTSSRLYHDIAAAKKAGLILGNADGLAKANEPVTRSDVAAMLDRAMQLKGDYMKRAPLTFTDAAKIGQYAYGAVERMTFYGLIRGTADNKFEPAKIATRGESAVFVHRLMSILDLLGGSKDPVEIPKPVDNQEVVIPVTNSQYVKVRMNTRGVPLTYNKQTTDSHILSTDTHYYYHMGNASKPLGSLQVTLRKLDNGDTFIFTKFLHNGNNTYSASVIMPFSQSDNYSLAKYASHGTVDQSHDSTFGVDKTSHPTGILSVKNGSTLTNEVMMGKNYISVQRQTNYANGQRSIIRELSSERESYNLYTDKARKLVTAHQNVSVQSNAISETWALVSEKPLFASTANRNDWFKRTILEYSQINNWLTADGAYTKLPWSIEPGYKMGYGRNIGRLQGGIYLTAYNGNKERYFRDLVVNAVADLDVFSDGAITAGKSPIFKTEYTSTWLKNTYGTTAPYIDTRHNENAALFLKNTAEALAVPKLADANLRYADFLVSQKSLGNTIAVTPTSYLISDYYAIGSKKTHVSLNHALGEMRFLLETYKQTGNADYLKTARELKAGIENLHPKWIRSNGDLWYQINGSLVFSGNDYDWLTLMDLLLSQNAFAENGIERSTIFDAMIRSKTKYLVDHNIAIKGQIILLLQEQGFGDLVKSASAADYSSSKLDDDNLPKDTLDLLAE</sequence>
<dbReference type="InterPro" id="IPR001119">
    <property type="entry name" value="SLH_dom"/>
</dbReference>
<name>A0A177KMJ5_9BACI</name>
<proteinExistence type="predicted"/>
<organism evidence="4 5">
    <name type="scientific">Domibacillus aminovorans</name>
    <dbReference type="NCBI Taxonomy" id="29332"/>
    <lineage>
        <taxon>Bacteria</taxon>
        <taxon>Bacillati</taxon>
        <taxon>Bacillota</taxon>
        <taxon>Bacilli</taxon>
        <taxon>Bacillales</taxon>
        <taxon>Bacillaceae</taxon>
        <taxon>Domibacillus</taxon>
    </lineage>
</organism>
<evidence type="ECO:0000256" key="1">
    <source>
        <dbReference type="ARBA" id="ARBA00022729"/>
    </source>
</evidence>
<accession>A0A177KMJ5</accession>
<feature type="domain" description="SLH" evidence="3">
    <location>
        <begin position="143"/>
        <end position="206"/>
    </location>
</feature>
<dbReference type="RefSeq" id="WP_018394661.1">
    <property type="nucleotide sequence ID" value="NZ_LQWZ01000033.1"/>
</dbReference>
<comment type="caution">
    <text evidence="4">The sequence shown here is derived from an EMBL/GenBank/DDBJ whole genome shotgun (WGS) entry which is preliminary data.</text>
</comment>
<dbReference type="InterPro" id="IPR051465">
    <property type="entry name" value="Cell_Envelope_Struct_Comp"/>
</dbReference>
<dbReference type="Pfam" id="PF00395">
    <property type="entry name" value="SLH"/>
    <property type="match status" value="3"/>
</dbReference>
<feature type="signal peptide" evidence="2">
    <location>
        <begin position="1"/>
        <end position="23"/>
    </location>
</feature>
<dbReference type="OrthoDB" id="1736525at2"/>
<evidence type="ECO:0000313" key="5">
    <source>
        <dbReference type="Proteomes" id="UP000077271"/>
    </source>
</evidence>
<gene>
    <name evidence="4" type="ORF">AWH48_08355</name>
</gene>
<evidence type="ECO:0000256" key="2">
    <source>
        <dbReference type="SAM" id="SignalP"/>
    </source>
</evidence>
<dbReference type="Proteomes" id="UP000077271">
    <property type="component" value="Unassembled WGS sequence"/>
</dbReference>
<reference evidence="4 5" key="1">
    <citation type="submission" date="2016-01" db="EMBL/GenBank/DDBJ databases">
        <title>Investigation of taxonomic status of Bacillus aminovorans.</title>
        <authorList>
            <person name="Verma A."/>
            <person name="Pal Y."/>
            <person name="Krishnamurthi S."/>
        </authorList>
    </citation>
    <scope>NUCLEOTIDE SEQUENCE [LARGE SCALE GENOMIC DNA]</scope>
    <source>
        <strain evidence="4 5">DSM 4337</strain>
    </source>
</reference>